<dbReference type="GO" id="GO:0005524">
    <property type="term" value="F:ATP binding"/>
    <property type="evidence" value="ECO:0007669"/>
    <property type="project" value="UniProtKB-UniRule"/>
</dbReference>
<keyword evidence="12" id="KW-1185">Reference proteome</keyword>
<dbReference type="InterPro" id="IPR036961">
    <property type="entry name" value="Kinesin_motor_dom_sf"/>
</dbReference>
<dbReference type="PROSITE" id="PS50067">
    <property type="entry name" value="KINESIN_MOTOR_2"/>
    <property type="match status" value="1"/>
</dbReference>
<organism evidence="11 12">
    <name type="scientific">Kuraishia capsulata CBS 1993</name>
    <dbReference type="NCBI Taxonomy" id="1382522"/>
    <lineage>
        <taxon>Eukaryota</taxon>
        <taxon>Fungi</taxon>
        <taxon>Dikarya</taxon>
        <taxon>Ascomycota</taxon>
        <taxon>Saccharomycotina</taxon>
        <taxon>Pichiomycetes</taxon>
        <taxon>Pichiales</taxon>
        <taxon>Pichiaceae</taxon>
        <taxon>Kuraishia</taxon>
    </lineage>
</organism>
<evidence type="ECO:0000256" key="5">
    <source>
        <dbReference type="ARBA" id="ARBA00023175"/>
    </source>
</evidence>
<keyword evidence="3 6" id="KW-0547">Nucleotide-binding</keyword>
<sequence length="669" mass="76001">MADRDGRSLSKISDSAFNTSQNHRPNSGKITKTMSAHQSTSRFQILKHQVVGKTTELTELKKKITTLRTRKYKHDLQREQAQDALERLNDQMTLREEEMANVEENKLMGLKELEADFEDKKLSLVSKQNADLQKKADEYFKLAQDTELQKQESRKAELSHLMGEVESLKNQISNLPLDFQQAINDIVVSGDKNLELVKKEKQSEIMGLNHSIEVTKDLILEANHKLSKVKDEVEISIGRTNTMELEYEELLAQWKLTENSCIDLQHEIDSQMDELKSLEDKIAEVMNNAEMYDANALQMDDQILSLENSRRNLHGLLQDLKGNIRVFCRVRPLKAEENPARIEFAPMNDAFKEQITLVTEQRDSMTGRTPAPKPLKKYDFGFDKVFDESLSNSKVYEEISELVQSALNGFNVCIFAYGQTGSGKTFTMSKKEDGMIPRAIRQIFEEVSHLKQQGWEFEIQGQFLEIYNETINDLIGNTYSDSQKHEIKHDETLMRTSVTGVTKVFLDSPETVNELLAKASKNRFTASTKANDKSSRSHSLYIFEITGHNVNLNESTRGVLNLVDLAGSERFTHSQTTGDRFKETQAINKSLSSLGDVICALGANSSKQHIPYRNSKLTYLLQYSLGGNSKTLMFVNISPAHVHFNETLNSLRFATKVNNTHIGNAKRNA</sequence>
<dbReference type="Pfam" id="PF00225">
    <property type="entry name" value="Kinesin"/>
    <property type="match status" value="1"/>
</dbReference>
<dbReference type="GO" id="GO:0003777">
    <property type="term" value="F:microtubule motor activity"/>
    <property type="evidence" value="ECO:0007669"/>
    <property type="project" value="InterPro"/>
</dbReference>
<proteinExistence type="inferred from homology"/>
<keyword evidence="5 6" id="KW-0505">Motor protein</keyword>
<dbReference type="Proteomes" id="UP000019384">
    <property type="component" value="Unassembled WGS sequence"/>
</dbReference>
<evidence type="ECO:0000313" key="12">
    <source>
        <dbReference type="Proteomes" id="UP000019384"/>
    </source>
</evidence>
<feature type="domain" description="Kinesin motor" evidence="10">
    <location>
        <begin position="323"/>
        <end position="660"/>
    </location>
</feature>
<dbReference type="OrthoDB" id="3176171at2759"/>
<evidence type="ECO:0000256" key="7">
    <source>
        <dbReference type="RuleBase" id="RU000394"/>
    </source>
</evidence>
<dbReference type="SMART" id="SM00129">
    <property type="entry name" value="KISc"/>
    <property type="match status" value="1"/>
</dbReference>
<reference evidence="11" key="1">
    <citation type="submission" date="2013-12" db="EMBL/GenBank/DDBJ databases">
        <authorList>
            <person name="Genoscope - CEA"/>
        </authorList>
    </citation>
    <scope>NUCLEOTIDE SEQUENCE</scope>
    <source>
        <strain evidence="11">CBS 1993</strain>
    </source>
</reference>
<feature type="compositionally biased region" description="Polar residues" evidence="9">
    <location>
        <begin position="10"/>
        <end position="36"/>
    </location>
</feature>
<dbReference type="PANTHER" id="PTHR47972">
    <property type="entry name" value="KINESIN-LIKE PROTEIN KLP-3"/>
    <property type="match status" value="1"/>
</dbReference>
<evidence type="ECO:0000259" key="10">
    <source>
        <dbReference type="PROSITE" id="PS50067"/>
    </source>
</evidence>
<dbReference type="CDD" id="cd01366">
    <property type="entry name" value="KISc_C_terminal"/>
    <property type="match status" value="1"/>
</dbReference>
<gene>
    <name evidence="11" type="ORF">KUCA_T00003250001</name>
</gene>
<protein>
    <recommendedName>
        <fullName evidence="7">Kinesin-like protein</fullName>
    </recommendedName>
</protein>
<evidence type="ECO:0000256" key="2">
    <source>
        <dbReference type="ARBA" id="ARBA00022701"/>
    </source>
</evidence>
<dbReference type="InterPro" id="IPR027417">
    <property type="entry name" value="P-loop_NTPase"/>
</dbReference>
<dbReference type="GeneID" id="34520656"/>
<name>W6MPY3_9ASCO</name>
<keyword evidence="4 6" id="KW-0067">ATP-binding</keyword>
<dbReference type="EMBL" id="HG793128">
    <property type="protein sequence ID" value="CDK27272.1"/>
    <property type="molecule type" value="Genomic_DNA"/>
</dbReference>
<feature type="coiled-coil region" evidence="8">
    <location>
        <begin position="71"/>
        <end position="149"/>
    </location>
</feature>
<evidence type="ECO:0000313" key="11">
    <source>
        <dbReference type="EMBL" id="CDK27272.1"/>
    </source>
</evidence>
<dbReference type="GO" id="GO:0008017">
    <property type="term" value="F:microtubule binding"/>
    <property type="evidence" value="ECO:0007669"/>
    <property type="project" value="InterPro"/>
</dbReference>
<evidence type="ECO:0000256" key="8">
    <source>
        <dbReference type="SAM" id="Coils"/>
    </source>
</evidence>
<evidence type="ECO:0000256" key="1">
    <source>
        <dbReference type="ARBA" id="ARBA00010899"/>
    </source>
</evidence>
<dbReference type="AlphaFoldDB" id="W6MPY3"/>
<reference evidence="11" key="2">
    <citation type="submission" date="2014-02" db="EMBL/GenBank/DDBJ databases">
        <title>Complete DNA sequence of /Kuraishia capsulata/ illustrates novel genomic features among budding yeasts (/Saccharomycotina/).</title>
        <authorList>
            <person name="Morales L."/>
            <person name="Noel B."/>
            <person name="Porcel B."/>
            <person name="Marcet-Houben M."/>
            <person name="Hullo M-F."/>
            <person name="Sacerdot C."/>
            <person name="Tekaia F."/>
            <person name="Leh-Louis V."/>
            <person name="Despons L."/>
            <person name="Khanna V."/>
            <person name="Aury J-M."/>
            <person name="Barbe V."/>
            <person name="Couloux A."/>
            <person name="Labadie K."/>
            <person name="Pelletier E."/>
            <person name="Souciet J-L."/>
            <person name="Boekhout T."/>
            <person name="Gabaldon T."/>
            <person name="Wincker P."/>
            <person name="Dujon B."/>
        </authorList>
    </citation>
    <scope>NUCLEOTIDE SEQUENCE</scope>
    <source>
        <strain evidence="11">CBS 1993</strain>
    </source>
</reference>
<keyword evidence="8" id="KW-0175">Coiled coil</keyword>
<feature type="binding site" evidence="6">
    <location>
        <begin position="418"/>
        <end position="425"/>
    </location>
    <ligand>
        <name>ATP</name>
        <dbReference type="ChEBI" id="CHEBI:30616"/>
    </ligand>
</feature>
<dbReference type="InterPro" id="IPR001752">
    <property type="entry name" value="Kinesin_motor_dom"/>
</dbReference>
<keyword evidence="2 7" id="KW-0493">Microtubule</keyword>
<accession>W6MPY3</accession>
<dbReference type="PROSITE" id="PS00411">
    <property type="entry name" value="KINESIN_MOTOR_1"/>
    <property type="match status" value="1"/>
</dbReference>
<dbReference type="InterPro" id="IPR019821">
    <property type="entry name" value="Kinesin_motor_CS"/>
</dbReference>
<evidence type="ECO:0000256" key="4">
    <source>
        <dbReference type="ARBA" id="ARBA00022840"/>
    </source>
</evidence>
<evidence type="ECO:0000256" key="9">
    <source>
        <dbReference type="SAM" id="MobiDB-lite"/>
    </source>
</evidence>
<dbReference type="GO" id="GO:0005874">
    <property type="term" value="C:microtubule"/>
    <property type="evidence" value="ECO:0007669"/>
    <property type="project" value="UniProtKB-KW"/>
</dbReference>
<dbReference type="STRING" id="1382522.W6MPY3"/>
<dbReference type="HOGENOM" id="CLU_001485_12_4_1"/>
<evidence type="ECO:0000256" key="6">
    <source>
        <dbReference type="PROSITE-ProRule" id="PRU00283"/>
    </source>
</evidence>
<dbReference type="Gene3D" id="3.40.850.10">
    <property type="entry name" value="Kinesin motor domain"/>
    <property type="match status" value="1"/>
</dbReference>
<dbReference type="GO" id="GO:0007018">
    <property type="term" value="P:microtubule-based movement"/>
    <property type="evidence" value="ECO:0007669"/>
    <property type="project" value="InterPro"/>
</dbReference>
<evidence type="ECO:0000256" key="3">
    <source>
        <dbReference type="ARBA" id="ARBA00022741"/>
    </source>
</evidence>
<feature type="region of interest" description="Disordered" evidence="9">
    <location>
        <begin position="1"/>
        <end position="36"/>
    </location>
</feature>
<dbReference type="SUPFAM" id="SSF52540">
    <property type="entry name" value="P-loop containing nucleoside triphosphate hydrolases"/>
    <property type="match status" value="1"/>
</dbReference>
<dbReference type="PRINTS" id="PR00380">
    <property type="entry name" value="KINESINHEAVY"/>
</dbReference>
<dbReference type="RefSeq" id="XP_022459268.1">
    <property type="nucleotide sequence ID" value="XM_022601646.1"/>
</dbReference>
<feature type="coiled-coil region" evidence="8">
    <location>
        <begin position="261"/>
        <end position="295"/>
    </location>
</feature>
<comment type="similarity">
    <text evidence="1">Belongs to the TRAFAC class myosin-kinesin ATPase superfamily. Kinesin family. KIN-14 subfamily.</text>
</comment>
<dbReference type="PANTHER" id="PTHR47972:SF45">
    <property type="entry name" value="PROTEIN CLARET SEGREGATIONAL"/>
    <property type="match status" value="1"/>
</dbReference>
<dbReference type="InterPro" id="IPR027640">
    <property type="entry name" value="Kinesin-like_fam"/>
</dbReference>